<organism evidence="17 18">
    <name type="scientific">Edhazardia aedis (strain USNM 41457)</name>
    <name type="common">Microsporidian parasite</name>
    <dbReference type="NCBI Taxonomy" id="1003232"/>
    <lineage>
        <taxon>Eukaryota</taxon>
        <taxon>Fungi</taxon>
        <taxon>Fungi incertae sedis</taxon>
        <taxon>Microsporidia</taxon>
        <taxon>Edhazardia</taxon>
    </lineage>
</organism>
<dbReference type="GO" id="GO:0005634">
    <property type="term" value="C:nucleus"/>
    <property type="evidence" value="ECO:0007669"/>
    <property type="project" value="UniProtKB-SubCell"/>
</dbReference>
<name>J9D7L9_EDHAE</name>
<dbReference type="PANTHER" id="PTHR10682:SF10">
    <property type="entry name" value="POLYNUCLEOTIDE ADENYLYLTRANSFERASE"/>
    <property type="match status" value="1"/>
</dbReference>
<dbReference type="Gene3D" id="3.30.460.10">
    <property type="entry name" value="Beta Polymerase, domain 2"/>
    <property type="match status" value="1"/>
</dbReference>
<comment type="similarity">
    <text evidence="4">Belongs to the poly(A) polymerase family.</text>
</comment>
<evidence type="ECO:0000256" key="8">
    <source>
        <dbReference type="ARBA" id="ARBA00022723"/>
    </source>
</evidence>
<evidence type="ECO:0000259" key="14">
    <source>
        <dbReference type="Pfam" id="PF04926"/>
    </source>
</evidence>
<keyword evidence="12" id="KW-0539">Nucleus</keyword>
<feature type="domain" description="Poly(A) polymerase RNA-binding" evidence="14">
    <location>
        <begin position="901"/>
        <end position="955"/>
    </location>
</feature>
<dbReference type="InterPro" id="IPR007012">
    <property type="entry name" value="PolA_pol_cen_dom"/>
</dbReference>
<dbReference type="VEuPathDB" id="MicrosporidiaDB:EDEG_00201"/>
<keyword evidence="7" id="KW-0808">Transferase</keyword>
<dbReference type="InterPro" id="IPR007010">
    <property type="entry name" value="PolA_pol_RNA-bd_dom"/>
</dbReference>
<evidence type="ECO:0000256" key="4">
    <source>
        <dbReference type="ARBA" id="ARBA00010912"/>
    </source>
</evidence>
<keyword evidence="18" id="KW-1185">Reference proteome</keyword>
<dbReference type="InterPro" id="IPR048840">
    <property type="entry name" value="PolA_pol_NTPase"/>
</dbReference>
<dbReference type="OrthoDB" id="412748at2759"/>
<proteinExistence type="inferred from homology"/>
<evidence type="ECO:0000256" key="3">
    <source>
        <dbReference type="ARBA" id="ARBA00004123"/>
    </source>
</evidence>
<dbReference type="FunCoup" id="J9D7L9">
    <property type="interactions" value="197"/>
</dbReference>
<reference evidence="18" key="2">
    <citation type="submission" date="2015-07" db="EMBL/GenBank/DDBJ databases">
        <title>Contrasting host-pathogen interactions and genome evolution in two generalist and specialist microsporidian pathogens of mosquitoes.</title>
        <authorList>
            <consortium name="The Broad Institute Genomics Platform"/>
            <consortium name="The Broad Institute Genome Sequencing Center for Infectious Disease"/>
            <person name="Cuomo C.A."/>
            <person name="Sanscrainte N.D."/>
            <person name="Goldberg J.M."/>
            <person name="Heiman D."/>
            <person name="Young S."/>
            <person name="Zeng Q."/>
            <person name="Becnel J.J."/>
            <person name="Birren B.W."/>
        </authorList>
    </citation>
    <scope>NUCLEOTIDE SEQUENCE [LARGE SCALE GENOMIC DNA]</scope>
    <source>
        <strain evidence="18">USNM 41457</strain>
    </source>
</reference>
<gene>
    <name evidence="17" type="ORF">EDEG_00201</name>
</gene>
<dbReference type="Pfam" id="PF20750">
    <property type="entry name" value="PAP_NTPase"/>
    <property type="match status" value="2"/>
</dbReference>
<dbReference type="InterPro" id="IPR011068">
    <property type="entry name" value="NuclTrfase_I-like_C"/>
</dbReference>
<dbReference type="GO" id="GO:0006397">
    <property type="term" value="P:mRNA processing"/>
    <property type="evidence" value="ECO:0007669"/>
    <property type="project" value="UniProtKB-KW"/>
</dbReference>
<evidence type="ECO:0000256" key="10">
    <source>
        <dbReference type="ARBA" id="ARBA00022840"/>
    </source>
</evidence>
<dbReference type="AlphaFoldDB" id="J9D7L9"/>
<reference evidence="17 18" key="1">
    <citation type="submission" date="2011-08" db="EMBL/GenBank/DDBJ databases">
        <authorList>
            <person name="Liu Z.J."/>
            <person name="Shi F.L."/>
            <person name="Lu J.Q."/>
            <person name="Li M."/>
            <person name="Wang Z.L."/>
        </authorList>
    </citation>
    <scope>NUCLEOTIDE SEQUENCE [LARGE SCALE GENOMIC DNA]</scope>
    <source>
        <strain evidence="17 18">USNM 41457</strain>
    </source>
</reference>
<keyword evidence="10" id="KW-0067">ATP-binding</keyword>
<comment type="cofactor">
    <cofactor evidence="1">
        <name>Mn(2+)</name>
        <dbReference type="ChEBI" id="CHEBI:29035"/>
    </cofactor>
</comment>
<evidence type="ECO:0000256" key="12">
    <source>
        <dbReference type="ARBA" id="ARBA00023242"/>
    </source>
</evidence>
<feature type="region of interest" description="Disordered" evidence="13">
    <location>
        <begin position="1025"/>
        <end position="1051"/>
    </location>
</feature>
<feature type="domain" description="Poly(A) polymerase nucleotidyltransferase" evidence="16">
    <location>
        <begin position="605"/>
        <end position="685"/>
    </location>
</feature>
<dbReference type="HOGENOM" id="CLU_290853_0_0_1"/>
<evidence type="ECO:0000256" key="1">
    <source>
        <dbReference type="ARBA" id="ARBA00001936"/>
    </source>
</evidence>
<dbReference type="SUPFAM" id="SSF81631">
    <property type="entry name" value="PAP/OAS1 substrate-binding domain"/>
    <property type="match status" value="1"/>
</dbReference>
<comment type="subcellular location">
    <subcellularLocation>
        <location evidence="3">Nucleus</location>
    </subcellularLocation>
</comment>
<dbReference type="GO" id="GO:0046872">
    <property type="term" value="F:metal ion binding"/>
    <property type="evidence" value="ECO:0007669"/>
    <property type="project" value="UniProtKB-KW"/>
</dbReference>
<dbReference type="FunFam" id="1.10.1410.10:FF:000001">
    <property type="entry name" value="Putative poly(A) polymerase gamma"/>
    <property type="match status" value="1"/>
</dbReference>
<dbReference type="PANTHER" id="PTHR10682">
    <property type="entry name" value="POLY A POLYMERASE"/>
    <property type="match status" value="1"/>
</dbReference>
<comment type="cofactor">
    <cofactor evidence="2">
        <name>Mg(2+)</name>
        <dbReference type="ChEBI" id="CHEBI:18420"/>
    </cofactor>
</comment>
<dbReference type="Pfam" id="PF04926">
    <property type="entry name" value="PAP_RNA-bind"/>
    <property type="match status" value="1"/>
</dbReference>
<dbReference type="EMBL" id="AFBI03000002">
    <property type="protein sequence ID" value="EJW03519.1"/>
    <property type="molecule type" value="Genomic_DNA"/>
</dbReference>
<dbReference type="SUPFAM" id="SSF55003">
    <property type="entry name" value="PAP/Archaeal CCA-adding enzyme, C-terminal domain"/>
    <property type="match status" value="1"/>
</dbReference>
<evidence type="ECO:0000256" key="7">
    <source>
        <dbReference type="ARBA" id="ARBA00022679"/>
    </source>
</evidence>
<dbReference type="GO" id="GO:1990817">
    <property type="term" value="F:poly(A) RNA polymerase activity"/>
    <property type="evidence" value="ECO:0007669"/>
    <property type="project" value="UniProtKB-EC"/>
</dbReference>
<evidence type="ECO:0000256" key="2">
    <source>
        <dbReference type="ARBA" id="ARBA00001946"/>
    </source>
</evidence>
<evidence type="ECO:0000259" key="16">
    <source>
        <dbReference type="Pfam" id="PF20750"/>
    </source>
</evidence>
<comment type="caution">
    <text evidence="17">The sequence shown here is derived from an EMBL/GenBank/DDBJ whole genome shotgun (WGS) entry which is preliminary data.</text>
</comment>
<accession>J9D7L9</accession>
<keyword evidence="11" id="KW-0460">Magnesium</keyword>
<dbReference type="Gene3D" id="1.10.1410.10">
    <property type="match status" value="1"/>
</dbReference>
<protein>
    <recommendedName>
        <fullName evidence="5">polynucleotide adenylyltransferase</fullName>
        <ecNumber evidence="5">2.7.7.19</ecNumber>
    </recommendedName>
</protein>
<dbReference type="STRING" id="1003232.J9D7L9"/>
<evidence type="ECO:0000313" key="17">
    <source>
        <dbReference type="EMBL" id="EJW03519.1"/>
    </source>
</evidence>
<evidence type="ECO:0000313" key="18">
    <source>
        <dbReference type="Proteomes" id="UP000003163"/>
    </source>
</evidence>
<keyword evidence="6" id="KW-0507">mRNA processing</keyword>
<feature type="domain" description="Poly(A) polymerase nucleotidyltransferase" evidence="16">
    <location>
        <begin position="8"/>
        <end position="109"/>
    </location>
</feature>
<feature type="domain" description="Poly(A) polymerase central" evidence="15">
    <location>
        <begin position="690"/>
        <end position="828"/>
    </location>
</feature>
<evidence type="ECO:0000256" key="5">
    <source>
        <dbReference type="ARBA" id="ARBA00012388"/>
    </source>
</evidence>
<evidence type="ECO:0000259" key="15">
    <source>
        <dbReference type="Pfam" id="PF04928"/>
    </source>
</evidence>
<dbReference type="Gene3D" id="3.30.70.590">
    <property type="entry name" value="Poly(A) polymerase predicted RNA binding domain"/>
    <property type="match status" value="1"/>
</dbReference>
<evidence type="ECO:0000256" key="6">
    <source>
        <dbReference type="ARBA" id="ARBA00022664"/>
    </source>
</evidence>
<evidence type="ECO:0000256" key="13">
    <source>
        <dbReference type="SAM" id="MobiDB-lite"/>
    </source>
</evidence>
<dbReference type="EC" id="2.7.7.19" evidence="5"/>
<feature type="compositionally biased region" description="Basic and acidic residues" evidence="13">
    <location>
        <begin position="1036"/>
        <end position="1051"/>
    </location>
</feature>
<dbReference type="Proteomes" id="UP000003163">
    <property type="component" value="Unassembled WGS sequence"/>
</dbReference>
<keyword evidence="8" id="KW-0479">Metal-binding</keyword>
<evidence type="ECO:0000256" key="11">
    <source>
        <dbReference type="ARBA" id="ARBA00022842"/>
    </source>
</evidence>
<sequence>MHSEKTHGITGPLSMSGSKLIDMYKSQIINDFLVKSNFFEAHQDSVSRERVLGYLSFLADKFCKGKIFTFGSYRLGVHQKGADIDTLLVSASDVTLIDFFNGFFEMLKEYVADEKDISLENPVCMDVTNKNSNLSINNTLKTEKNHLNNISLDNIPSKDLNDSSIVNLKKETLNHSNFKKNISFESSKNEVPIFKNNGINIVPNVLDSFKTGNSSFVLNTRNKKNSFYSDSLNITLNINSISNDKMYSHKEKKYFSNDISNNQSNSSLFNDNMFYLSKNHITRQNSIKPTQMSFESCDILKEGLMNNSSGNILKSNSDTDLHTKYFNVNGEENYKNKELESIFDDYPINNDKNDLNTEKKLCQNKNSSINVIKPHIKQNKSWDSFIISSKTKDKSEIQSNEAQYNLKFDQYNKTSELNFENKCKENKKNENISYDIPNKNRIDDNNHYDFLVKKSVNSVITDKINEFKCDKQTSLQKLKENDLSPNSTVETHVKVRVNDAAHSIENINIKKTTEVIDLPNHNNLSQFLDEKSEFQSQISENSESNNICNALKAQSAKTNIKNNTNLYDEKLKNISMEKDSNEISYPEVINTKKSDVKLGQEHTDKDKNLISGIKITNLHKIEDAYVPLIKFEINYISIDLLFTRVPLPSLSNLNLLDDTLLKNMDDKSILSINGSRVTDMLINLVPNVKVFHSALRAIKYWAKRRGIYGNSFGYPGGVAYAILVARICQYYPNKDSYTILYKFFEIYSNWKWPNPVLLKHNVDRNFNLKIWDPKVHQTDRMHKMPIITPAYPSICSTHNVTNTTLGVINEELKRCLDIFKESKNIDSSFDETKIFGHESDINCASKQSIDPKSKKLKIGEDHENNINTKVKWDLNNLSFDNLKVFYEKFYGLLKKLFQQSDFFKKYKFYLNIKLTNDDKWKGFIESKIRLLCAKLENSEGFSIGYMIKAVPFPQSFVYNDFVHFFVGLDYKDRIKINIDKPVNDFLRILNDWDKKDEGSEISIKINKKKEIGEFLVKYYAQKTNNSKNKNNKTTLKHKDDSNIESKRIKSK</sequence>
<dbReference type="SUPFAM" id="SSF81301">
    <property type="entry name" value="Nucleotidyltransferase"/>
    <property type="match status" value="2"/>
</dbReference>
<dbReference type="GO" id="GO:0031123">
    <property type="term" value="P:RNA 3'-end processing"/>
    <property type="evidence" value="ECO:0007669"/>
    <property type="project" value="InterPro"/>
</dbReference>
<dbReference type="InterPro" id="IPR043519">
    <property type="entry name" value="NT_sf"/>
</dbReference>
<dbReference type="GO" id="GO:0005524">
    <property type="term" value="F:ATP binding"/>
    <property type="evidence" value="ECO:0007669"/>
    <property type="project" value="UniProtKB-KW"/>
</dbReference>
<dbReference type="InParanoid" id="J9D7L9"/>
<dbReference type="GO" id="GO:0003723">
    <property type="term" value="F:RNA binding"/>
    <property type="evidence" value="ECO:0007669"/>
    <property type="project" value="InterPro"/>
</dbReference>
<keyword evidence="9" id="KW-0547">Nucleotide-binding</keyword>
<dbReference type="Pfam" id="PF04928">
    <property type="entry name" value="PAP_central"/>
    <property type="match status" value="1"/>
</dbReference>
<evidence type="ECO:0000256" key="9">
    <source>
        <dbReference type="ARBA" id="ARBA00022741"/>
    </source>
</evidence>